<dbReference type="Gene3D" id="3.30.750.44">
    <property type="match status" value="1"/>
</dbReference>
<dbReference type="InterPro" id="IPR005151">
    <property type="entry name" value="Tail-specific_protease"/>
</dbReference>
<dbReference type="SUPFAM" id="SSF52096">
    <property type="entry name" value="ClpP/crotonase"/>
    <property type="match status" value="1"/>
</dbReference>
<dbReference type="PANTHER" id="PTHR32060:SF30">
    <property type="entry name" value="CARBOXY-TERMINAL PROCESSING PROTEASE CTPA"/>
    <property type="match status" value="1"/>
</dbReference>
<dbReference type="GO" id="GO:0006508">
    <property type="term" value="P:proteolysis"/>
    <property type="evidence" value="ECO:0007669"/>
    <property type="project" value="UniProtKB-KW"/>
</dbReference>
<dbReference type="Pfam" id="PF03572">
    <property type="entry name" value="Peptidase_S41"/>
    <property type="match status" value="1"/>
</dbReference>
<dbReference type="GO" id="GO:0008236">
    <property type="term" value="F:serine-type peptidase activity"/>
    <property type="evidence" value="ECO:0007669"/>
    <property type="project" value="InterPro"/>
</dbReference>
<dbReference type="Proteomes" id="UP000221961">
    <property type="component" value="Chromosome"/>
</dbReference>
<dbReference type="GO" id="GO:0007165">
    <property type="term" value="P:signal transduction"/>
    <property type="evidence" value="ECO:0007669"/>
    <property type="project" value="TreeGrafter"/>
</dbReference>
<protein>
    <submittedName>
        <fullName evidence="2">Protease</fullName>
    </submittedName>
</protein>
<name>A0A291RQZ9_9NOCA</name>
<proteinExistence type="predicted"/>
<dbReference type="EMBL" id="CP023778">
    <property type="protein sequence ID" value="ATL69664.1"/>
    <property type="molecule type" value="Genomic_DNA"/>
</dbReference>
<sequence length="450" mass="49243">MTATVVTAVTIGATTVATADTPPQFWTVQDYGTVLEQRGDTLQTYQVTDISCLRAEAGTRTGAGRYVLPDDDVYTIAPGDGPDRATLHIDGSVGNRTLRRLNALPPLCANSLEPPAFDVLWQTFRENYPFFEAKGIDWNQVRDRYRERALAAERTGNDADLFATLSEMLTPFHDAHVTLRAPGVGLFGIPRPGTVTPSPELDAKVESFVRQRDLGGAALTEYGRGRISYADLPGHPDYGYLRLSGFSGFTDSDTFADNSAELDRALNDIFTPDRKARLHGLILDLRINGGGSDSLGLQLAARLTDRPYFAYAKQTRTTEPQPQQVRPAATVFAGPVAILTGGSTVSAGETFTQAMIERPAPTIRIGESTQGVFSDVLERKFPGARHDTWMFGLPNELFRTADGRTFDGPGIPPQIPEPVFTDEEIGSHRDSAFDRAVRWLSDSEPVRPHR</sequence>
<evidence type="ECO:0000313" key="3">
    <source>
        <dbReference type="Proteomes" id="UP000221961"/>
    </source>
</evidence>
<dbReference type="KEGG" id="ntp:CRH09_29325"/>
<keyword evidence="2" id="KW-0645">Protease</keyword>
<feature type="domain" description="Tail specific protease" evidence="1">
    <location>
        <begin position="203"/>
        <end position="418"/>
    </location>
</feature>
<accession>A0A291RQZ9</accession>
<gene>
    <name evidence="2" type="ORF">CRH09_29325</name>
</gene>
<dbReference type="GO" id="GO:0004175">
    <property type="term" value="F:endopeptidase activity"/>
    <property type="evidence" value="ECO:0007669"/>
    <property type="project" value="TreeGrafter"/>
</dbReference>
<dbReference type="AlphaFoldDB" id="A0A291RQZ9"/>
<dbReference type="Pfam" id="PF14684">
    <property type="entry name" value="Tricorn_C1"/>
    <property type="match status" value="1"/>
</dbReference>
<dbReference type="PANTHER" id="PTHR32060">
    <property type="entry name" value="TAIL-SPECIFIC PROTEASE"/>
    <property type="match status" value="1"/>
</dbReference>
<dbReference type="InterPro" id="IPR028204">
    <property type="entry name" value="Tricorn_C1"/>
</dbReference>
<organism evidence="2 3">
    <name type="scientific">Nocardia terpenica</name>
    <dbReference type="NCBI Taxonomy" id="455432"/>
    <lineage>
        <taxon>Bacteria</taxon>
        <taxon>Bacillati</taxon>
        <taxon>Actinomycetota</taxon>
        <taxon>Actinomycetes</taxon>
        <taxon>Mycobacteriales</taxon>
        <taxon>Nocardiaceae</taxon>
        <taxon>Nocardia</taxon>
    </lineage>
</organism>
<keyword evidence="2" id="KW-0378">Hydrolase</keyword>
<dbReference type="InterPro" id="IPR029045">
    <property type="entry name" value="ClpP/crotonase-like_dom_sf"/>
</dbReference>
<evidence type="ECO:0000313" key="2">
    <source>
        <dbReference type="EMBL" id="ATL69664.1"/>
    </source>
</evidence>
<dbReference type="CDD" id="cd07563">
    <property type="entry name" value="Peptidase_S41_IRBP"/>
    <property type="match status" value="1"/>
</dbReference>
<dbReference type="RefSeq" id="WP_098696676.1">
    <property type="nucleotide sequence ID" value="NZ_CP023778.1"/>
</dbReference>
<dbReference type="GO" id="GO:0030288">
    <property type="term" value="C:outer membrane-bounded periplasmic space"/>
    <property type="evidence" value="ECO:0007669"/>
    <property type="project" value="TreeGrafter"/>
</dbReference>
<dbReference type="SMART" id="SM00245">
    <property type="entry name" value="TSPc"/>
    <property type="match status" value="1"/>
</dbReference>
<evidence type="ECO:0000259" key="1">
    <source>
        <dbReference type="SMART" id="SM00245"/>
    </source>
</evidence>
<dbReference type="Gene3D" id="3.90.226.10">
    <property type="entry name" value="2-enoyl-CoA Hydratase, Chain A, domain 1"/>
    <property type="match status" value="1"/>
</dbReference>
<dbReference type="GeneID" id="88361398"/>
<reference evidence="2 3" key="1">
    <citation type="submission" date="2017-10" db="EMBL/GenBank/DDBJ databases">
        <title>Comparative genomics between pathogenic Norcardia.</title>
        <authorList>
            <person name="Zeng L."/>
        </authorList>
    </citation>
    <scope>NUCLEOTIDE SEQUENCE [LARGE SCALE GENOMIC DNA]</scope>
    <source>
        <strain evidence="2 3">NC_YFY_NT001</strain>
    </source>
</reference>